<dbReference type="GeneID" id="25035577"/>
<evidence type="ECO:0000313" key="3">
    <source>
        <dbReference type="Proteomes" id="UP000015464"/>
    </source>
</evidence>
<evidence type="ECO:0000256" key="1">
    <source>
        <dbReference type="SAM" id="MobiDB-lite"/>
    </source>
</evidence>
<protein>
    <submittedName>
        <fullName evidence="2">Uncharacterized protein</fullName>
    </submittedName>
</protein>
<dbReference type="AlphaFoldDB" id="S9VW77"/>
<dbReference type="Proteomes" id="UP000015464">
    <property type="component" value="Unassembled WGS sequence"/>
</dbReference>
<feature type="compositionally biased region" description="Low complexity" evidence="1">
    <location>
        <begin position="146"/>
        <end position="170"/>
    </location>
</feature>
<dbReference type="RefSeq" id="XP_013024972.1">
    <property type="nucleotide sequence ID" value="XM_013169518.1"/>
</dbReference>
<feature type="compositionally biased region" description="Polar residues" evidence="1">
    <location>
        <begin position="252"/>
        <end position="267"/>
    </location>
</feature>
<reference evidence="2 3" key="1">
    <citation type="journal article" date="2011" name="Science">
        <title>Comparative functional genomics of the fission yeasts.</title>
        <authorList>
            <person name="Rhind N."/>
            <person name="Chen Z."/>
            <person name="Yassour M."/>
            <person name="Thompson D.A."/>
            <person name="Haas B.J."/>
            <person name="Habib N."/>
            <person name="Wapinski I."/>
            <person name="Roy S."/>
            <person name="Lin M.F."/>
            <person name="Heiman D.I."/>
            <person name="Young S.K."/>
            <person name="Furuya K."/>
            <person name="Guo Y."/>
            <person name="Pidoux A."/>
            <person name="Chen H.M."/>
            <person name="Robbertse B."/>
            <person name="Goldberg J.M."/>
            <person name="Aoki K."/>
            <person name="Bayne E.H."/>
            <person name="Berlin A.M."/>
            <person name="Desjardins C.A."/>
            <person name="Dobbs E."/>
            <person name="Dukaj L."/>
            <person name="Fan L."/>
            <person name="FitzGerald M.G."/>
            <person name="French C."/>
            <person name="Gujja S."/>
            <person name="Hansen K."/>
            <person name="Keifenheim D."/>
            <person name="Levin J.Z."/>
            <person name="Mosher R.A."/>
            <person name="Mueller C.A."/>
            <person name="Pfiffner J."/>
            <person name="Priest M."/>
            <person name="Russ C."/>
            <person name="Smialowska A."/>
            <person name="Swoboda P."/>
            <person name="Sykes S.M."/>
            <person name="Vaughn M."/>
            <person name="Vengrova S."/>
            <person name="Yoder R."/>
            <person name="Zeng Q."/>
            <person name="Allshire R."/>
            <person name="Baulcombe D."/>
            <person name="Birren B.W."/>
            <person name="Brown W."/>
            <person name="Ekwall K."/>
            <person name="Kellis M."/>
            <person name="Leatherwood J."/>
            <person name="Levin H."/>
            <person name="Margalit H."/>
            <person name="Martienssen R."/>
            <person name="Nieduszynski C.A."/>
            <person name="Spatafora J.W."/>
            <person name="Friedman N."/>
            <person name="Dalgaard J.Z."/>
            <person name="Baumann P."/>
            <person name="Niki H."/>
            <person name="Regev A."/>
            <person name="Nusbaum C."/>
        </authorList>
    </citation>
    <scope>NUCLEOTIDE SEQUENCE [LARGE SCALE GENOMIC DNA]</scope>
    <source>
        <strain evidence="3">OY26 / ATCC MYA-4695 / CBS 11777 / NBRC 106824 / NRRL Y48691</strain>
    </source>
</reference>
<feature type="compositionally biased region" description="Polar residues" evidence="1">
    <location>
        <begin position="344"/>
        <end position="371"/>
    </location>
</feature>
<organism evidence="2 3">
    <name type="scientific">Schizosaccharomyces cryophilus (strain OY26 / ATCC MYA-4695 / CBS 11777 / NBRC 106824 / NRRL Y48691)</name>
    <name type="common">Fission yeast</name>
    <dbReference type="NCBI Taxonomy" id="653667"/>
    <lineage>
        <taxon>Eukaryota</taxon>
        <taxon>Fungi</taxon>
        <taxon>Dikarya</taxon>
        <taxon>Ascomycota</taxon>
        <taxon>Taphrinomycotina</taxon>
        <taxon>Schizosaccharomycetes</taxon>
        <taxon>Schizosaccharomycetales</taxon>
        <taxon>Schizosaccharomycetaceae</taxon>
        <taxon>Schizosaccharomyces</taxon>
    </lineage>
</organism>
<sequence>MNPGNPTSAGLWTKFKQFWKNAKNEYLEWEKQQLNEPSASSLETQDRNSTTKKSDIQFIPPPNHPSRKRKRQYAGEKSPKKTVASGRTPKQKTLRTDEVQSELSSPNKPVHLDLNNDASFDAPFLTPINDLSPSRSRFHSHRQPLPSSSFRASESSIRSRIPSRSSPSPFHFHDPPTQTDPPFPTSSPKTAADTNSDSLVLFQRLESIESMLHNLQDKLSHYERNASTSPFLFGPPNGASSPSLPNFPVHSTPLQSKSSQRENSNAQVDHQNLLSNRTGISGSVEETHQIKENGKELYELSESSTESEDSLILEEFSESRAFNSPRATQDKYLQTMDAKKGNGNKASYNTSSSLTLGNRTEPANQNVFNTSTPISNRTALSADEPKEIKIETPDFSNNKDNILANGNKEVVYHENHKEKDVGSGYTNSKGASSDHISTNDKSMPVTGTSSGRPDISTTMFEQLTPIPKTTWSHYSDKQESSNPSIEHSVRRPSRNSQNQSPRREEESTRNDIEHTKEALARLRAKMQERLKRHNAEKRNQS</sequence>
<dbReference type="HOGENOM" id="CLU_511063_0_0_1"/>
<evidence type="ECO:0000313" key="2">
    <source>
        <dbReference type="EMBL" id="EPY50489.1"/>
    </source>
</evidence>
<feature type="region of interest" description="Disordered" evidence="1">
    <location>
        <begin position="30"/>
        <end position="195"/>
    </location>
</feature>
<keyword evidence="3" id="KW-1185">Reference proteome</keyword>
<gene>
    <name evidence="2" type="ORF">SPOG_01246</name>
</gene>
<feature type="region of interest" description="Disordered" evidence="1">
    <location>
        <begin position="230"/>
        <end position="267"/>
    </location>
</feature>
<dbReference type="OMA" id="NEYLEWE"/>
<feature type="region of interest" description="Disordered" evidence="1">
    <location>
        <begin position="416"/>
        <end position="516"/>
    </location>
</feature>
<accession>S9VW77</accession>
<feature type="compositionally biased region" description="Basic and acidic residues" evidence="1">
    <location>
        <begin position="501"/>
        <end position="516"/>
    </location>
</feature>
<feature type="region of interest" description="Disordered" evidence="1">
    <location>
        <begin position="339"/>
        <end position="371"/>
    </location>
</feature>
<feature type="compositionally biased region" description="Polar residues" evidence="1">
    <location>
        <begin position="424"/>
        <end position="473"/>
    </location>
</feature>
<proteinExistence type="predicted"/>
<dbReference type="STRING" id="653667.S9VW77"/>
<feature type="compositionally biased region" description="Polar residues" evidence="1">
    <location>
        <begin position="34"/>
        <end position="43"/>
    </location>
</feature>
<dbReference type="EMBL" id="KE546993">
    <property type="protein sequence ID" value="EPY50489.1"/>
    <property type="molecule type" value="Genomic_DNA"/>
</dbReference>
<name>S9VW77_SCHCR</name>
<dbReference type="OrthoDB" id="5401330at2759"/>